<evidence type="ECO:0000313" key="8">
    <source>
        <dbReference type="Proteomes" id="UP000673394"/>
    </source>
</evidence>
<dbReference type="PANTHER" id="PTHR12631:SF10">
    <property type="entry name" value="BETA-XYLOSIDASE-LIKE PROTEIN-RELATED"/>
    <property type="match status" value="1"/>
</dbReference>
<dbReference type="Proteomes" id="UP000673394">
    <property type="component" value="Unassembled WGS sequence"/>
</dbReference>
<keyword evidence="8" id="KW-1185">Reference proteome</keyword>
<keyword evidence="2" id="KW-0326">Glycosidase</keyword>
<dbReference type="Gene3D" id="2.60.40.1190">
    <property type="match status" value="1"/>
</dbReference>
<dbReference type="InterPro" id="IPR017853">
    <property type="entry name" value="GH"/>
</dbReference>
<dbReference type="Pfam" id="PF02449">
    <property type="entry name" value="Glyco_hydro_42"/>
    <property type="match status" value="1"/>
</dbReference>
<evidence type="ECO:0000256" key="3">
    <source>
        <dbReference type="SAM" id="SignalP"/>
    </source>
</evidence>
<dbReference type="PANTHER" id="PTHR12631">
    <property type="entry name" value="ALPHA-L-IDURONIDASE"/>
    <property type="match status" value="1"/>
</dbReference>
<reference evidence="7 8" key="1">
    <citation type="submission" date="2021-04" db="EMBL/GenBank/DDBJ databases">
        <title>Paenibacillus sp. DLE-14 whole genome sequence.</title>
        <authorList>
            <person name="Ham Y.J."/>
        </authorList>
    </citation>
    <scope>NUCLEOTIDE SEQUENCE [LARGE SCALE GENOMIC DNA]</scope>
    <source>
        <strain evidence="7 8">DLE-14</strain>
    </source>
</reference>
<evidence type="ECO:0000259" key="4">
    <source>
        <dbReference type="Pfam" id="PF02449"/>
    </source>
</evidence>
<proteinExistence type="predicted"/>
<dbReference type="InterPro" id="IPR010502">
    <property type="entry name" value="Carb-bd_dom_fam9"/>
</dbReference>
<feature type="chain" id="PRO_5045328144" evidence="3">
    <location>
        <begin position="33"/>
        <end position="1295"/>
    </location>
</feature>
<evidence type="ECO:0000259" key="6">
    <source>
        <dbReference type="Pfam" id="PF11790"/>
    </source>
</evidence>
<dbReference type="InterPro" id="IPR008979">
    <property type="entry name" value="Galactose-bd-like_sf"/>
</dbReference>
<dbReference type="RefSeq" id="WP_210662289.1">
    <property type="nucleotide sequence ID" value="NZ_JAGKSP010000012.1"/>
</dbReference>
<evidence type="ECO:0000313" key="7">
    <source>
        <dbReference type="EMBL" id="MBP3965678.1"/>
    </source>
</evidence>
<keyword evidence="1" id="KW-0378">Hydrolase</keyword>
<dbReference type="EMBL" id="JAGKSP010000012">
    <property type="protein sequence ID" value="MBP3965678.1"/>
    <property type="molecule type" value="Genomic_DNA"/>
</dbReference>
<evidence type="ECO:0000256" key="2">
    <source>
        <dbReference type="ARBA" id="ARBA00023295"/>
    </source>
</evidence>
<sequence>MAKQLKAGTIIKWLMALVVAVPLWMPNQGASAAAAAAETAGTWTNSFDPDGFTSWGLWAGEGSTVKQESVTGVTGKAMRIDYDRSALGWGLVAHAELPPDWQLNGMKTIQFYAKGDGEEQTFYIGVEEKDGGDKYRKLVSIADREWTLISIPVSELTYQDGGDGHLDWDKVNAINISPEKNRSGQLTIDDMTIGAFEPSYTNSFSPDTFGDWGLWAGDGSQIAKTETAGVAGPGARFTYTRSDAGWGLVAHGSVPADWKLDGTQALKFMVRGDGTDRHYSVGVEEKDGGDKFRSVIEVKGNGWTPVSVAASELAYQDGGGDGKLDWSLVNGFNISPEENGAGYWELDNFSFYKGGLLPPVVREPSLKVAKLSAMKSGSVFEGKNIKIEAKLNNNGSSPTSQTRKLNYTVKDAADAKVLTGTIAIPVIAAGGEVSLTASFSAPRYGYFTFEAVTEDDGGLTSAMTTAFAVIAPPASSGKHPQSQSDSRSLSGFSTHYDYLASDALRRQEAELIRLSGSELVRNDFLWNTIEPSKGNYDWSLYDRIVAANKKSGLQMIGLLAYSATWASAAAPGTEMSEHYPPRTVGEYADFVYKTVKRYKDTVHLWEIWNEPNLDGFFRPTHSAEAYVELLKAGYLAAKRADPSATVVMSGLSGTGGSYLDDMIAHGAKNYTDAVVIHPYQAGDPEAGNAFVHDIAGVQAKMPNKPVWLTEWGWRTDEQGVNNQALYTVKGYLLADAMGVQKNALYSFNIATDTQFGLADSGLGGAVKPIYPAVAAMNRVLADRAYAGDAGLGSDGVTALAFDRHGADPVMAIWSTTAKTIQLTSSKAVTLYDFYGNASSVAPSKGKVTVALSAQLIYVQGSDLRSYVNKAVPRTKKLSAGKPVHPAEAWIMKSPYTRIGNAKLTRGFDNSYSVEVYNYSSRKIAGTLELKGIPKSWFASAKGMFREYEVKPYASQTITFKLKPPATAELGTVKATIQPLGSKPALAAKDAALDVVPKLAVQVDKKVIQLTNTTSLLVSGTVALPAPAGWQLTLGQTSFEIAPGASVSLPYSLAPLSGTKAMSSLSIAGSVTAGGETIPFVQKLHVATASHAAQAPVIDGLVDESWQSAASAIANEQTQVSANYRPSWQVNDVSANVKLMWDASKLYVLATVKDEKAFQPQSGGAMWQGDSLQLAFDATNSAGAGYGAQVYEIQIGKPDGAAPQLFKGMGFAKAGLMENGEIAVIRDEANGTTLYELSIPFAELDGFGAGAALKAAGFSFLVNDNDGSGREGYIEWSSGVGDAKNASQFGTLWLMN</sequence>
<feature type="domain" description="Asl1-like glycosyl hydrolase catalytic" evidence="6">
    <location>
        <begin position="607"/>
        <end position="720"/>
    </location>
</feature>
<accession>A0ABS5CIK7</accession>
<dbReference type="Gene3D" id="2.60.120.430">
    <property type="entry name" value="Galactose-binding lectin"/>
    <property type="match status" value="2"/>
</dbReference>
<dbReference type="InterPro" id="IPR024655">
    <property type="entry name" value="Asl1_glyco_hydro_catalytic"/>
</dbReference>
<dbReference type="Gene3D" id="2.60.40.10">
    <property type="entry name" value="Immunoglobulins"/>
    <property type="match status" value="1"/>
</dbReference>
<name>A0ABS5CIK7_9BACL</name>
<organism evidence="7 8">
    <name type="scientific">Paenibacillus lignilyticus</name>
    <dbReference type="NCBI Taxonomy" id="1172615"/>
    <lineage>
        <taxon>Bacteria</taxon>
        <taxon>Bacillati</taxon>
        <taxon>Bacillota</taxon>
        <taxon>Bacilli</taxon>
        <taxon>Bacillales</taxon>
        <taxon>Paenibacillaceae</taxon>
        <taxon>Paenibacillus</taxon>
    </lineage>
</organism>
<gene>
    <name evidence="7" type="ORF">I8J30_23455</name>
</gene>
<feature type="domain" description="Glycoside hydrolase family 42 N-terminal" evidence="4">
    <location>
        <begin position="505"/>
        <end position="560"/>
    </location>
</feature>
<feature type="signal peptide" evidence="3">
    <location>
        <begin position="1"/>
        <end position="32"/>
    </location>
</feature>
<dbReference type="SUPFAM" id="SSF49344">
    <property type="entry name" value="CBD9-like"/>
    <property type="match status" value="1"/>
</dbReference>
<keyword evidence="3" id="KW-0732">Signal</keyword>
<dbReference type="InterPro" id="IPR051923">
    <property type="entry name" value="Glycosyl_Hydrolase_39"/>
</dbReference>
<dbReference type="InterPro" id="IPR013783">
    <property type="entry name" value="Ig-like_fold"/>
</dbReference>
<dbReference type="Gene3D" id="3.20.20.80">
    <property type="entry name" value="Glycosidases"/>
    <property type="match status" value="1"/>
</dbReference>
<dbReference type="SUPFAM" id="SSF49785">
    <property type="entry name" value="Galactose-binding domain-like"/>
    <property type="match status" value="2"/>
</dbReference>
<dbReference type="SUPFAM" id="SSF51445">
    <property type="entry name" value="(Trans)glycosidases"/>
    <property type="match status" value="1"/>
</dbReference>
<protein>
    <submittedName>
        <fullName evidence="7">CIA30 family protein</fullName>
    </submittedName>
</protein>
<dbReference type="Pfam" id="PF06452">
    <property type="entry name" value="CBM9_1"/>
    <property type="match status" value="1"/>
</dbReference>
<feature type="domain" description="Carbohydrate-binding" evidence="5">
    <location>
        <begin position="1097"/>
        <end position="1294"/>
    </location>
</feature>
<dbReference type="Pfam" id="PF11790">
    <property type="entry name" value="Glyco_hydro_cc"/>
    <property type="match status" value="1"/>
</dbReference>
<dbReference type="InterPro" id="IPR013529">
    <property type="entry name" value="Glyco_hydro_42_N"/>
</dbReference>
<evidence type="ECO:0000259" key="5">
    <source>
        <dbReference type="Pfam" id="PF06452"/>
    </source>
</evidence>
<dbReference type="CDD" id="cd09621">
    <property type="entry name" value="CBM9_like_5"/>
    <property type="match status" value="1"/>
</dbReference>
<evidence type="ECO:0000256" key="1">
    <source>
        <dbReference type="ARBA" id="ARBA00022801"/>
    </source>
</evidence>
<comment type="caution">
    <text evidence="7">The sequence shown here is derived from an EMBL/GenBank/DDBJ whole genome shotgun (WGS) entry which is preliminary data.</text>
</comment>